<evidence type="ECO:0000313" key="1">
    <source>
        <dbReference type="EMBL" id="CAB3973639.1"/>
    </source>
</evidence>
<evidence type="ECO:0000313" key="2">
    <source>
        <dbReference type="Proteomes" id="UP000494301"/>
    </source>
</evidence>
<dbReference type="AlphaFoldDB" id="A0A6J5JQ25"/>
<sequence>MSRKPIAPTRATLLDLACRSALWRISWTRDGRLEAPAVSHLEALATDMEELGRAAREAGVDVRDNPIWESLECQEAYRAAFDRNRRISVMHLTPMAIYDALCRGSQLCYSDWVITVGGSREVTGDYGESAWEARVWLRVPGAEALEEYSGITRSLARTLFKRIVGRDFEFVDTLGIDSPHPAEGYSLVEVLDHLEWEGRLPLVASEEQGPRWEAFAKLSVEDPSACLALFDRHGRYRELQSGFWASLRCERYDGATGQWYRRVDLVDREHS</sequence>
<name>A0A6J5JQ25_9BURK</name>
<dbReference type="Proteomes" id="UP000494301">
    <property type="component" value="Unassembled WGS sequence"/>
</dbReference>
<dbReference type="RefSeq" id="WP_135370897.1">
    <property type="nucleotide sequence ID" value="NZ_CABWIL020000040.1"/>
</dbReference>
<dbReference type="EMBL" id="CABWIL020000040">
    <property type="protein sequence ID" value="CAB3973639.1"/>
    <property type="molecule type" value="Genomic_DNA"/>
</dbReference>
<proteinExistence type="predicted"/>
<gene>
    <name evidence="1" type="ORF">BLA3211_07607</name>
</gene>
<protein>
    <submittedName>
        <fullName evidence="1">Uncharacterized protein</fullName>
    </submittedName>
</protein>
<reference evidence="1 2" key="1">
    <citation type="submission" date="2020-04" db="EMBL/GenBank/DDBJ databases">
        <authorList>
            <person name="Depoorter E."/>
        </authorList>
    </citation>
    <scope>NUCLEOTIDE SEQUENCE [LARGE SCALE GENOMIC DNA]</scope>
    <source>
        <strain evidence="1 2">BCC0217</strain>
    </source>
</reference>
<dbReference type="GeneID" id="71059980"/>
<accession>A0A6J5JQ25</accession>
<organism evidence="1 2">
    <name type="scientific">Burkholderia aenigmatica</name>
    <dbReference type="NCBI Taxonomy" id="2015348"/>
    <lineage>
        <taxon>Bacteria</taxon>
        <taxon>Pseudomonadati</taxon>
        <taxon>Pseudomonadota</taxon>
        <taxon>Betaproteobacteria</taxon>
        <taxon>Burkholderiales</taxon>
        <taxon>Burkholderiaceae</taxon>
        <taxon>Burkholderia</taxon>
        <taxon>Burkholderia cepacia complex</taxon>
    </lineage>
</organism>